<dbReference type="RefSeq" id="WP_221764849.1">
    <property type="nucleotide sequence ID" value="NZ_AP024110.1"/>
</dbReference>
<dbReference type="AlphaFoldDB" id="A0A8D5G9W0"/>
<sequence length="153" mass="17013">MRIFFAICSLLLLGSTSMSAQAAEPNYFKGTSLYLAEHLSNLNNLANEMSGISVLTDRLAVDNLIYDFNQLNYDVTNLYQLSLIRASMVNTKDKKVIDEFIGIAKNRFSKDCDFGVPDINQLLASVQYPAALAESKLLRDKVVEACDYVKAAK</sequence>
<feature type="chain" id="PRO_5034032849" evidence="1">
    <location>
        <begin position="23"/>
        <end position="153"/>
    </location>
</feature>
<evidence type="ECO:0000313" key="2">
    <source>
        <dbReference type="EMBL" id="BCM24301.1"/>
    </source>
</evidence>
<gene>
    <name evidence="2" type="ORF">ZMTM_05600</name>
</gene>
<dbReference type="EMBL" id="AP024110">
    <property type="protein sequence ID" value="BCM24301.1"/>
    <property type="molecule type" value="Genomic_DNA"/>
</dbReference>
<keyword evidence="3" id="KW-1185">Reference proteome</keyword>
<name>A0A8D5G9W0_9PROT</name>
<keyword evidence="1" id="KW-0732">Signal</keyword>
<evidence type="ECO:0000313" key="3">
    <source>
        <dbReference type="Proteomes" id="UP000826722"/>
    </source>
</evidence>
<dbReference type="Proteomes" id="UP000826722">
    <property type="component" value="Chromosome"/>
</dbReference>
<organism evidence="2 3">
    <name type="scientific">Methyloradius palustris</name>
    <dbReference type="NCBI Taxonomy" id="2778876"/>
    <lineage>
        <taxon>Bacteria</taxon>
        <taxon>Pseudomonadati</taxon>
        <taxon>Pseudomonadota</taxon>
        <taxon>Betaproteobacteria</taxon>
        <taxon>Nitrosomonadales</taxon>
        <taxon>Methylophilaceae</taxon>
        <taxon>Methyloradius</taxon>
    </lineage>
</organism>
<dbReference type="KEGG" id="mpau:ZMTM_05600"/>
<reference evidence="2" key="1">
    <citation type="journal article" date="2021" name="Arch. Microbiol.">
        <title>Methyloradius palustris gen. nov., sp. nov., a methanol-oxidizing bacterium isolated from snow.</title>
        <authorList>
            <person name="Miyadera T."/>
            <person name="Kojima H."/>
            <person name="Fukui M."/>
        </authorList>
    </citation>
    <scope>NUCLEOTIDE SEQUENCE</scope>
    <source>
        <strain evidence="2">Zm11</strain>
    </source>
</reference>
<protein>
    <submittedName>
        <fullName evidence="2">Uncharacterized protein</fullName>
    </submittedName>
</protein>
<feature type="signal peptide" evidence="1">
    <location>
        <begin position="1"/>
        <end position="22"/>
    </location>
</feature>
<accession>A0A8D5G9W0</accession>
<proteinExistence type="predicted"/>
<evidence type="ECO:0000256" key="1">
    <source>
        <dbReference type="SAM" id="SignalP"/>
    </source>
</evidence>